<gene>
    <name evidence="2" type="ORF">LCGC14_2285970</name>
</gene>
<accession>A0A0F9FMV8</accession>
<name>A0A0F9FMV8_9ZZZZ</name>
<feature type="region of interest" description="Disordered" evidence="1">
    <location>
        <begin position="223"/>
        <end position="282"/>
    </location>
</feature>
<comment type="caution">
    <text evidence="2">The sequence shown here is derived from an EMBL/GenBank/DDBJ whole genome shotgun (WGS) entry which is preliminary data.</text>
</comment>
<feature type="non-terminal residue" evidence="2">
    <location>
        <position position="1"/>
    </location>
</feature>
<reference evidence="2" key="1">
    <citation type="journal article" date="2015" name="Nature">
        <title>Complex archaea that bridge the gap between prokaryotes and eukaryotes.</title>
        <authorList>
            <person name="Spang A."/>
            <person name="Saw J.H."/>
            <person name="Jorgensen S.L."/>
            <person name="Zaremba-Niedzwiedzka K."/>
            <person name="Martijn J."/>
            <person name="Lind A.E."/>
            <person name="van Eijk R."/>
            <person name="Schleper C."/>
            <person name="Guy L."/>
            <person name="Ettema T.J."/>
        </authorList>
    </citation>
    <scope>NUCLEOTIDE SEQUENCE</scope>
</reference>
<proteinExistence type="predicted"/>
<feature type="region of interest" description="Disordered" evidence="1">
    <location>
        <begin position="380"/>
        <end position="427"/>
    </location>
</feature>
<feature type="non-terminal residue" evidence="2">
    <location>
        <position position="583"/>
    </location>
</feature>
<evidence type="ECO:0000256" key="1">
    <source>
        <dbReference type="SAM" id="MobiDB-lite"/>
    </source>
</evidence>
<dbReference type="EMBL" id="LAZR01031912">
    <property type="protein sequence ID" value="KKL52387.1"/>
    <property type="molecule type" value="Genomic_DNA"/>
</dbReference>
<evidence type="ECO:0000313" key="2">
    <source>
        <dbReference type="EMBL" id="KKL52387.1"/>
    </source>
</evidence>
<organism evidence="2">
    <name type="scientific">marine sediment metagenome</name>
    <dbReference type="NCBI Taxonomy" id="412755"/>
    <lineage>
        <taxon>unclassified sequences</taxon>
        <taxon>metagenomes</taxon>
        <taxon>ecological metagenomes</taxon>
    </lineage>
</organism>
<sequence>PKEIKKTEEWLRDTPEGQQYLRKIFDKYKIGRVMSMLENTVLMMAGQSVIDQPRQQGGGMSTEQRAEKKRLDQLGEALQGGTISNTEFEDAKRKGLTLTQLMQGRKGEAVRLNMRKKAETFLTQEGYRIFKLLRETEGEELPELYGLLSTFKDIPEFTVQELIDEMRMSGQSPEAIEEMLEAWRVAHEQGLLSTEDSSVKGTEYDLPGNMPEGIASKLNMRKDAEGDVTGPGGDSWEYEWTSGPTPTKDEPQKRKLRFPFHNKPSGYTPGEGDQGNLHDVGPLGGQSDMNYLANVIESMTKTADNDLFSIHSFDNGEKWLTYTLFKKAYSKFCPGDIVVQYGKTAVDCRTYRRRFGTIAKAEKSLINALSPILATVVGQPTPDDSLHDLQKGAPPGGAYGPRTSPYDLQPEQGNRDGFDAKNTPRTRTKRKFIPHMDQADDEGSGFMGGRTMGSRRNIFADARLTPKGEATLQELQASTVDPNAADLYVVLSSVDQSNLVTSEEVYLNKASAIEDVWSTALKDGLIISEDLPEAEEFLGELPGGMPEGIANRLNLRKQADFNPAAPVVETPEERAAVIEQPAV</sequence>
<dbReference type="AlphaFoldDB" id="A0A0F9FMV8"/>
<protein>
    <submittedName>
        <fullName evidence="2">Uncharacterized protein</fullName>
    </submittedName>
</protein>